<evidence type="ECO:0000313" key="2">
    <source>
        <dbReference type="Proteomes" id="UP001174908"/>
    </source>
</evidence>
<organism evidence="1 2">
    <name type="scientific">Variovorax dokdonensis</name>
    <dbReference type="NCBI Taxonomy" id="344883"/>
    <lineage>
        <taxon>Bacteria</taxon>
        <taxon>Pseudomonadati</taxon>
        <taxon>Pseudomonadota</taxon>
        <taxon>Betaproteobacteria</taxon>
        <taxon>Burkholderiales</taxon>
        <taxon>Comamonadaceae</taxon>
        <taxon>Variovorax</taxon>
    </lineage>
</organism>
<sequence length="139" mass="15301">MNTNEALELERAIHQIQLILQSRYRDHEYTPWAGPTGLGELPPTDKEMAIHMVEAANEASRERVATHFVLTSSTILLGVAQRLMSAPSYLSPKDRAARMRQLTDDLRTGARTAYRAGLMLLDVDPCLPPSADGAKSSNA</sequence>
<comment type="caution">
    <text evidence="1">The sequence shown here is derived from an EMBL/GenBank/DDBJ whole genome shotgun (WGS) entry which is preliminary data.</text>
</comment>
<proteinExistence type="predicted"/>
<keyword evidence="2" id="KW-1185">Reference proteome</keyword>
<protein>
    <submittedName>
        <fullName evidence="1">Uncharacterized protein</fullName>
    </submittedName>
</protein>
<name>A0ABT7NDF3_9BURK</name>
<dbReference type="Proteomes" id="UP001174908">
    <property type="component" value="Unassembled WGS sequence"/>
</dbReference>
<gene>
    <name evidence="1" type="ORF">QTH91_15905</name>
</gene>
<reference evidence="1" key="1">
    <citation type="submission" date="2023-06" db="EMBL/GenBank/DDBJ databases">
        <authorList>
            <person name="Jiang Y."/>
            <person name="Liu Q."/>
        </authorList>
    </citation>
    <scope>NUCLEOTIDE SEQUENCE</scope>
    <source>
        <strain evidence="1">CGMCC 1.12089</strain>
    </source>
</reference>
<accession>A0ABT7NDF3</accession>
<dbReference type="RefSeq" id="WP_286661076.1">
    <property type="nucleotide sequence ID" value="NZ_JASZYV010000003.1"/>
</dbReference>
<evidence type="ECO:0000313" key="1">
    <source>
        <dbReference type="EMBL" id="MDM0045973.1"/>
    </source>
</evidence>
<dbReference type="EMBL" id="JASZYV010000003">
    <property type="protein sequence ID" value="MDM0045973.1"/>
    <property type="molecule type" value="Genomic_DNA"/>
</dbReference>